<comment type="caution">
    <text evidence="1">The sequence shown here is derived from an EMBL/GenBank/DDBJ whole genome shotgun (WGS) entry which is preliminary data.</text>
</comment>
<evidence type="ECO:0000313" key="1">
    <source>
        <dbReference type="EMBL" id="HJC06920.1"/>
    </source>
</evidence>
<dbReference type="EMBL" id="DWWT01000065">
    <property type="protein sequence ID" value="HJC06920.1"/>
    <property type="molecule type" value="Genomic_DNA"/>
</dbReference>
<sequence length="177" mass="19335">MGEKNALRRVVLLALGLLLTAAVLFGCGRDENQEALKKISCELSLDLPDGELLTAEDSHGGFHGDGLFFAAVRFADGTMEERLKADGHWQAFPANETVQALLCGYEFTDGRYGPYLTDGDGTPLIPAVENGYYWLRDRQIIDGQASGADILHRGSFNFTIGVYDSDTGILYCCKMDT</sequence>
<reference evidence="1" key="2">
    <citation type="submission" date="2021-04" db="EMBL/GenBank/DDBJ databases">
        <authorList>
            <person name="Gilroy R."/>
        </authorList>
    </citation>
    <scope>NUCLEOTIDE SEQUENCE</scope>
    <source>
        <strain evidence="1">CHK180-15479</strain>
    </source>
</reference>
<proteinExistence type="predicted"/>
<organism evidence="1 2">
    <name type="scientific">Candidatus Enterocloster excrementipullorum</name>
    <dbReference type="NCBI Taxonomy" id="2838559"/>
    <lineage>
        <taxon>Bacteria</taxon>
        <taxon>Bacillati</taxon>
        <taxon>Bacillota</taxon>
        <taxon>Clostridia</taxon>
        <taxon>Lachnospirales</taxon>
        <taxon>Lachnospiraceae</taxon>
        <taxon>Enterocloster</taxon>
    </lineage>
</organism>
<gene>
    <name evidence="1" type="ORF">H9704_12345</name>
</gene>
<dbReference type="AlphaFoldDB" id="A0A9D2SI04"/>
<evidence type="ECO:0008006" key="3">
    <source>
        <dbReference type="Google" id="ProtNLM"/>
    </source>
</evidence>
<protein>
    <recommendedName>
        <fullName evidence="3">Lipoprotein</fullName>
    </recommendedName>
</protein>
<dbReference type="Proteomes" id="UP000823910">
    <property type="component" value="Unassembled WGS sequence"/>
</dbReference>
<name>A0A9D2SI04_9FIRM</name>
<accession>A0A9D2SI04</accession>
<dbReference type="PROSITE" id="PS51257">
    <property type="entry name" value="PROKAR_LIPOPROTEIN"/>
    <property type="match status" value="1"/>
</dbReference>
<reference evidence="1" key="1">
    <citation type="journal article" date="2021" name="PeerJ">
        <title>Extensive microbial diversity within the chicken gut microbiome revealed by metagenomics and culture.</title>
        <authorList>
            <person name="Gilroy R."/>
            <person name="Ravi A."/>
            <person name="Getino M."/>
            <person name="Pursley I."/>
            <person name="Horton D.L."/>
            <person name="Alikhan N.F."/>
            <person name="Baker D."/>
            <person name="Gharbi K."/>
            <person name="Hall N."/>
            <person name="Watson M."/>
            <person name="Adriaenssens E.M."/>
            <person name="Foster-Nyarko E."/>
            <person name="Jarju S."/>
            <person name="Secka A."/>
            <person name="Antonio M."/>
            <person name="Oren A."/>
            <person name="Chaudhuri R.R."/>
            <person name="La Ragione R."/>
            <person name="Hildebrand F."/>
            <person name="Pallen M.J."/>
        </authorList>
    </citation>
    <scope>NUCLEOTIDE SEQUENCE</scope>
    <source>
        <strain evidence="1">CHK180-15479</strain>
    </source>
</reference>
<evidence type="ECO:0000313" key="2">
    <source>
        <dbReference type="Proteomes" id="UP000823910"/>
    </source>
</evidence>